<keyword evidence="5" id="KW-1185">Reference proteome</keyword>
<protein>
    <submittedName>
        <fullName evidence="4">AdoMet-dependent methyltransferase</fullName>
        <ecNumber evidence="4">2.1.1.-</ecNumber>
    </submittedName>
</protein>
<sequence>MLNQLGFNLWANDYDQTVQVSEENNLYPFAGYKKILNTIFNEVMQKQQSTILDIGFGTAVLTSRLYENGHRIDGLDFSTQMIAVAQSKMPMANLVEWDITKGLPDSFEVNKYDFIISTYALHHIADEEKITFIKSLLPLLSVNGKIFIGDIAFHTREELEICRNDSIKYWDEDEFYLVSNEIKSSLKNVCKCEFHRVSHCGGILMVTR</sequence>
<dbReference type="GO" id="GO:0032259">
    <property type="term" value="P:methylation"/>
    <property type="evidence" value="ECO:0007669"/>
    <property type="project" value="UniProtKB-KW"/>
</dbReference>
<evidence type="ECO:0000259" key="3">
    <source>
        <dbReference type="Pfam" id="PF13649"/>
    </source>
</evidence>
<reference evidence="4 5" key="1">
    <citation type="submission" date="2024-06" db="EMBL/GenBank/DDBJ databases">
        <title>Sorghum-associated microbial communities from plants grown in Nebraska, USA.</title>
        <authorList>
            <person name="Schachtman D."/>
        </authorList>
    </citation>
    <scope>NUCLEOTIDE SEQUENCE [LARGE SCALE GENOMIC DNA]</scope>
    <source>
        <strain evidence="4 5">1288</strain>
    </source>
</reference>
<dbReference type="Proteomes" id="UP001549104">
    <property type="component" value="Unassembled WGS sequence"/>
</dbReference>
<organism evidence="4 5">
    <name type="scientific">Sporosarcina psychrophila</name>
    <name type="common">Bacillus psychrophilus</name>
    <dbReference type="NCBI Taxonomy" id="1476"/>
    <lineage>
        <taxon>Bacteria</taxon>
        <taxon>Bacillati</taxon>
        <taxon>Bacillota</taxon>
        <taxon>Bacilli</taxon>
        <taxon>Bacillales</taxon>
        <taxon>Caryophanaceae</taxon>
        <taxon>Sporosarcina</taxon>
    </lineage>
</organism>
<dbReference type="PANTHER" id="PTHR43861:SF1">
    <property type="entry name" value="TRANS-ACONITATE 2-METHYLTRANSFERASE"/>
    <property type="match status" value="1"/>
</dbReference>
<dbReference type="GO" id="GO:0008168">
    <property type="term" value="F:methyltransferase activity"/>
    <property type="evidence" value="ECO:0007669"/>
    <property type="project" value="UniProtKB-KW"/>
</dbReference>
<feature type="domain" description="Methyltransferase" evidence="3">
    <location>
        <begin position="51"/>
        <end position="144"/>
    </location>
</feature>
<evidence type="ECO:0000313" key="5">
    <source>
        <dbReference type="Proteomes" id="UP001549104"/>
    </source>
</evidence>
<evidence type="ECO:0000313" key="4">
    <source>
        <dbReference type="EMBL" id="MET3656916.1"/>
    </source>
</evidence>
<accession>A0ABV2K762</accession>
<dbReference type="EMBL" id="JBEPME010000002">
    <property type="protein sequence ID" value="MET3656916.1"/>
    <property type="molecule type" value="Genomic_DNA"/>
</dbReference>
<dbReference type="Pfam" id="PF13649">
    <property type="entry name" value="Methyltransf_25"/>
    <property type="match status" value="1"/>
</dbReference>
<name>A0ABV2K762_SPOPS</name>
<dbReference type="PANTHER" id="PTHR43861">
    <property type="entry name" value="TRANS-ACONITATE 2-METHYLTRANSFERASE-RELATED"/>
    <property type="match status" value="1"/>
</dbReference>
<comment type="caution">
    <text evidence="4">The sequence shown here is derived from an EMBL/GenBank/DDBJ whole genome shotgun (WGS) entry which is preliminary data.</text>
</comment>
<dbReference type="SUPFAM" id="SSF53335">
    <property type="entry name" value="S-adenosyl-L-methionine-dependent methyltransferases"/>
    <property type="match status" value="1"/>
</dbReference>
<proteinExistence type="predicted"/>
<dbReference type="InterPro" id="IPR029063">
    <property type="entry name" value="SAM-dependent_MTases_sf"/>
</dbReference>
<dbReference type="CDD" id="cd02440">
    <property type="entry name" value="AdoMet_MTases"/>
    <property type="match status" value="1"/>
</dbReference>
<dbReference type="RefSeq" id="WP_342538198.1">
    <property type="nucleotide sequence ID" value="NZ_CP185279.1"/>
</dbReference>
<dbReference type="InterPro" id="IPR041698">
    <property type="entry name" value="Methyltransf_25"/>
</dbReference>
<evidence type="ECO:0000256" key="2">
    <source>
        <dbReference type="ARBA" id="ARBA00022679"/>
    </source>
</evidence>
<evidence type="ECO:0000256" key="1">
    <source>
        <dbReference type="ARBA" id="ARBA00022603"/>
    </source>
</evidence>
<dbReference type="EC" id="2.1.1.-" evidence="4"/>
<dbReference type="Gene3D" id="3.40.50.150">
    <property type="entry name" value="Vaccinia Virus protein VP39"/>
    <property type="match status" value="1"/>
</dbReference>
<gene>
    <name evidence="4" type="ORF">ABIC55_002003</name>
</gene>
<keyword evidence="1 4" id="KW-0489">Methyltransferase</keyword>
<keyword evidence="2 4" id="KW-0808">Transferase</keyword>